<organism evidence="1 2">
    <name type="scientific">Roseovarius mucosus</name>
    <dbReference type="NCBI Taxonomy" id="215743"/>
    <lineage>
        <taxon>Bacteria</taxon>
        <taxon>Pseudomonadati</taxon>
        <taxon>Pseudomonadota</taxon>
        <taxon>Alphaproteobacteria</taxon>
        <taxon>Rhodobacterales</taxon>
        <taxon>Roseobacteraceae</taxon>
        <taxon>Roseovarius</taxon>
    </lineage>
</organism>
<reference evidence="1 2" key="1">
    <citation type="submission" date="2017-03" db="EMBL/GenBank/DDBJ databases">
        <title>Genome Sequence of Roseovarius mucosus strain SMR3 Isolated from a culture of the Diatom Skeletonema marinoi.</title>
        <authorList>
            <person name="Topel M."/>
            <person name="Pinder M."/>
            <person name="Johansson O.N."/>
            <person name="Kourtchenko O."/>
            <person name="Godhe A."/>
            <person name="Clarke A.K."/>
        </authorList>
    </citation>
    <scope>NUCLEOTIDE SEQUENCE [LARGE SCALE GENOMIC DNA]</scope>
    <source>
        <strain evidence="1 2">SMR3</strain>
    </source>
</reference>
<dbReference type="CDD" id="cd19958">
    <property type="entry name" value="pyocin_knob"/>
    <property type="match status" value="1"/>
</dbReference>
<proteinExistence type="predicted"/>
<dbReference type="Proteomes" id="UP000192273">
    <property type="component" value="Chromosome"/>
</dbReference>
<name>A0A1V0RTB9_9RHOB</name>
<dbReference type="KEGG" id="rmm:ROSMUCSMR3_03482"/>
<accession>A0A1V0RTB9</accession>
<evidence type="ECO:0000313" key="2">
    <source>
        <dbReference type="Proteomes" id="UP000192273"/>
    </source>
</evidence>
<protein>
    <submittedName>
        <fullName evidence="1">Ribonuclease III</fullName>
    </submittedName>
</protein>
<gene>
    <name evidence="1" type="ORF">ROSMUCSMR3_03482</name>
</gene>
<dbReference type="RefSeq" id="WP_081508115.1">
    <property type="nucleotide sequence ID" value="NZ_CP020474.1"/>
</dbReference>
<keyword evidence="2" id="KW-1185">Reference proteome</keyword>
<dbReference type="EMBL" id="CP020474">
    <property type="protein sequence ID" value="ARE84936.1"/>
    <property type="molecule type" value="Genomic_DNA"/>
</dbReference>
<evidence type="ECO:0000313" key="1">
    <source>
        <dbReference type="EMBL" id="ARE84936.1"/>
    </source>
</evidence>
<dbReference type="AlphaFoldDB" id="A0A1V0RTB9"/>
<dbReference type="OrthoDB" id="564699at2"/>
<sequence>MTTTYTTGTISVSNGSTTVTGVGTNWIAGGILPGDDFRAAGLTVEIASVNSATSITLARAWPGGGQASANYSIRLIDAGERSLVALNQIVGALGSGNLTSLAGLEGAANKMPYFTGLGTLALADLTPAARALLARTTIEQSSPSDATAGRVLLNRAHGLGETSSILSPASLDTVTTTGFHRYASTTTGAPSSAGVVLHMTRLASSGASGFLQIAFGVSSQIFVRHLTDTVGPVWSAWTEITTRANLVGTVSQSGGVPTGAVIERGSNANGDYVRFADGTQICWHTLTVNLAINVAYLGGFRSGGQNWTFPAEFLSASAPKLVAMPNAASAFGAASHSAPNATSGPWAVTAVTTQAAANRTVDLIATGRWF</sequence>